<name>A0AAW8TES1_9ENTE</name>
<feature type="domain" description="Alpha/beta hydrolase fold-3" evidence="2">
    <location>
        <begin position="94"/>
        <end position="310"/>
    </location>
</feature>
<protein>
    <submittedName>
        <fullName evidence="3">Alpha/beta hydrolase</fullName>
    </submittedName>
</protein>
<evidence type="ECO:0000313" key="4">
    <source>
        <dbReference type="Proteomes" id="UP001254770"/>
    </source>
</evidence>
<dbReference type="SUPFAM" id="SSF53474">
    <property type="entry name" value="alpha/beta-Hydrolases"/>
    <property type="match status" value="1"/>
</dbReference>
<dbReference type="AlphaFoldDB" id="A0AAW8TES1"/>
<evidence type="ECO:0000313" key="3">
    <source>
        <dbReference type="EMBL" id="MDT2546792.1"/>
    </source>
</evidence>
<dbReference type="EMBL" id="JARPXL010000047">
    <property type="protein sequence ID" value="MDT2546792.1"/>
    <property type="molecule type" value="Genomic_DNA"/>
</dbReference>
<dbReference type="Pfam" id="PF07859">
    <property type="entry name" value="Abhydrolase_3"/>
    <property type="match status" value="1"/>
</dbReference>
<comment type="caution">
    <text evidence="3">The sequence shown here is derived from an EMBL/GenBank/DDBJ whole genome shotgun (WGS) entry which is preliminary data.</text>
</comment>
<gene>
    <name evidence="3" type="ORF">P7D69_20900</name>
</gene>
<reference evidence="3" key="1">
    <citation type="submission" date="2023-03" db="EMBL/GenBank/DDBJ databases">
        <authorList>
            <person name="Shen W."/>
            <person name="Cai J."/>
        </authorList>
    </citation>
    <scope>NUCLEOTIDE SEQUENCE</scope>
    <source>
        <strain evidence="3">Y15</strain>
    </source>
</reference>
<dbReference type="PANTHER" id="PTHR48081">
    <property type="entry name" value="AB HYDROLASE SUPERFAMILY PROTEIN C4A8.06C"/>
    <property type="match status" value="1"/>
</dbReference>
<dbReference type="Gene3D" id="3.40.50.1820">
    <property type="entry name" value="alpha/beta hydrolase"/>
    <property type="match status" value="1"/>
</dbReference>
<dbReference type="InterPro" id="IPR013094">
    <property type="entry name" value="AB_hydrolase_3"/>
</dbReference>
<dbReference type="GO" id="GO:0016787">
    <property type="term" value="F:hydrolase activity"/>
    <property type="evidence" value="ECO:0007669"/>
    <property type="project" value="UniProtKB-KW"/>
</dbReference>
<evidence type="ECO:0000259" key="2">
    <source>
        <dbReference type="Pfam" id="PF07859"/>
    </source>
</evidence>
<evidence type="ECO:0000256" key="1">
    <source>
        <dbReference type="ARBA" id="ARBA00022801"/>
    </source>
</evidence>
<keyword evidence="1 3" id="KW-0378">Hydrolase</keyword>
<dbReference type="InterPro" id="IPR029058">
    <property type="entry name" value="AB_hydrolase_fold"/>
</dbReference>
<accession>A0AAW8TES1</accession>
<dbReference type="PANTHER" id="PTHR48081:SF8">
    <property type="entry name" value="ALPHA_BETA HYDROLASE FOLD-3 DOMAIN-CONTAINING PROTEIN-RELATED"/>
    <property type="match status" value="1"/>
</dbReference>
<sequence length="334" mass="38422">MIFILIEKEINFSDLQKPSFSPYVTNRNTNLINSNPAIYEENFSITLLRNSVGKSNIDLVTQSTTEKFQLIDVQNGKIEIGIFNSKTIQKKPVILFIHGGGFVAGNFFQYRNQCRLMAEKSNAIVIACNYRLAPENPFPTGLNDCREVYQWILDNAINLNIDTNKIYLVGDSAGAGLAISMCLKEKLLVKRIFNIYGCVDILPTSNENYVWDYNQFPIIEEQKPLLIKKLEKFYHQLNLFVGVYLQNNEDFSQSDISPIYATDFCNLPPMIYFEAEFDYFKPSNRYMCEILKKVVDVTIYSYRGMDHGFFESLGYTPEAEHIIQTIAKVIRDNS</sequence>
<dbReference type="RefSeq" id="WP_123838766.1">
    <property type="nucleotide sequence ID" value="NZ_JARPXL010000047.1"/>
</dbReference>
<proteinExistence type="predicted"/>
<organism evidence="3 4">
    <name type="scientific">Enterococcus raffinosus</name>
    <dbReference type="NCBI Taxonomy" id="71452"/>
    <lineage>
        <taxon>Bacteria</taxon>
        <taxon>Bacillati</taxon>
        <taxon>Bacillota</taxon>
        <taxon>Bacilli</taxon>
        <taxon>Lactobacillales</taxon>
        <taxon>Enterococcaceae</taxon>
        <taxon>Enterococcus</taxon>
    </lineage>
</organism>
<dbReference type="InterPro" id="IPR050300">
    <property type="entry name" value="GDXG_lipolytic_enzyme"/>
</dbReference>
<dbReference type="Proteomes" id="UP001254770">
    <property type="component" value="Unassembled WGS sequence"/>
</dbReference>